<evidence type="ECO:0000256" key="4">
    <source>
        <dbReference type="SAM" id="MobiDB-lite"/>
    </source>
</evidence>
<dbReference type="EMBL" id="GG666563">
    <property type="protein sequence ID" value="EEN54984.1"/>
    <property type="molecule type" value="Genomic_DNA"/>
</dbReference>
<evidence type="ECO:0000256" key="3">
    <source>
        <dbReference type="ARBA" id="ARBA00022833"/>
    </source>
</evidence>
<accession>C3YY25</accession>
<dbReference type="AlphaFoldDB" id="C3YY25"/>
<proteinExistence type="predicted"/>
<keyword evidence="3" id="KW-0862">Zinc</keyword>
<organism>
    <name type="scientific">Branchiostoma floridae</name>
    <name type="common">Florida lancelet</name>
    <name type="synonym">Amphioxus</name>
    <dbReference type="NCBI Taxonomy" id="7739"/>
    <lineage>
        <taxon>Eukaryota</taxon>
        <taxon>Metazoa</taxon>
        <taxon>Chordata</taxon>
        <taxon>Cephalochordata</taxon>
        <taxon>Leptocardii</taxon>
        <taxon>Amphioxiformes</taxon>
        <taxon>Branchiostomatidae</taxon>
        <taxon>Branchiostoma</taxon>
    </lineage>
</organism>
<dbReference type="PANTHER" id="PTHR20956:SF12">
    <property type="entry name" value="FLYWCH-TYPE DOMAIN-CONTAINING PROTEIN"/>
    <property type="match status" value="1"/>
</dbReference>
<feature type="compositionally biased region" description="Polar residues" evidence="4">
    <location>
        <begin position="76"/>
        <end position="89"/>
    </location>
</feature>
<reference evidence="6" key="1">
    <citation type="journal article" date="2008" name="Nature">
        <title>The amphioxus genome and the evolution of the chordate karyotype.</title>
        <authorList>
            <consortium name="US DOE Joint Genome Institute (JGI-PGF)"/>
            <person name="Putnam N.H."/>
            <person name="Butts T."/>
            <person name="Ferrier D.E.K."/>
            <person name="Furlong R.F."/>
            <person name="Hellsten U."/>
            <person name="Kawashima T."/>
            <person name="Robinson-Rechavi M."/>
            <person name="Shoguchi E."/>
            <person name="Terry A."/>
            <person name="Yu J.-K."/>
            <person name="Benito-Gutierrez E.L."/>
            <person name="Dubchak I."/>
            <person name="Garcia-Fernandez J."/>
            <person name="Gibson-Brown J.J."/>
            <person name="Grigoriev I.V."/>
            <person name="Horton A.C."/>
            <person name="de Jong P.J."/>
            <person name="Jurka J."/>
            <person name="Kapitonov V.V."/>
            <person name="Kohara Y."/>
            <person name="Kuroki Y."/>
            <person name="Lindquist E."/>
            <person name="Lucas S."/>
            <person name="Osoegawa K."/>
            <person name="Pennacchio L.A."/>
            <person name="Salamov A.A."/>
            <person name="Satou Y."/>
            <person name="Sauka-Spengler T."/>
            <person name="Schmutz J."/>
            <person name="Shin-I T."/>
            <person name="Toyoda A."/>
            <person name="Bronner-Fraser M."/>
            <person name="Fujiyama A."/>
            <person name="Holland L.Z."/>
            <person name="Holland P.W.H."/>
            <person name="Satoh N."/>
            <person name="Rokhsar D.S."/>
        </authorList>
    </citation>
    <scope>NUCLEOTIDE SEQUENCE [LARGE SCALE GENOMIC DNA]</scope>
    <source>
        <strain evidence="6">S238N-H82</strain>
        <tissue evidence="6">Testes</tissue>
    </source>
</reference>
<protein>
    <recommendedName>
        <fullName evidence="5">FLYWCH-type domain-containing protein</fullName>
    </recommendedName>
</protein>
<feature type="region of interest" description="Disordered" evidence="4">
    <location>
        <begin position="70"/>
        <end position="89"/>
    </location>
</feature>
<evidence type="ECO:0000256" key="1">
    <source>
        <dbReference type="ARBA" id="ARBA00022723"/>
    </source>
</evidence>
<dbReference type="Pfam" id="PF04500">
    <property type="entry name" value="FLYWCH"/>
    <property type="match status" value="1"/>
</dbReference>
<dbReference type="InParanoid" id="C3YY25"/>
<feature type="domain" description="FLYWCH-type" evidence="5">
    <location>
        <begin position="127"/>
        <end position="167"/>
    </location>
</feature>
<dbReference type="Gene3D" id="2.20.25.240">
    <property type="match status" value="1"/>
</dbReference>
<evidence type="ECO:0000259" key="5">
    <source>
        <dbReference type="Pfam" id="PF04500"/>
    </source>
</evidence>
<dbReference type="PANTHER" id="PTHR20956">
    <property type="entry name" value="HEH2P"/>
    <property type="match status" value="1"/>
</dbReference>
<feature type="region of interest" description="Disordered" evidence="4">
    <location>
        <begin position="31"/>
        <end position="64"/>
    </location>
</feature>
<dbReference type="GO" id="GO:0008270">
    <property type="term" value="F:zinc ion binding"/>
    <property type="evidence" value="ECO:0007669"/>
    <property type="project" value="UniProtKB-KW"/>
</dbReference>
<dbReference type="InterPro" id="IPR007588">
    <property type="entry name" value="Znf_FLYWCH"/>
</dbReference>
<evidence type="ECO:0000256" key="2">
    <source>
        <dbReference type="ARBA" id="ARBA00022771"/>
    </source>
</evidence>
<keyword evidence="2" id="KW-0863">Zinc-finger</keyword>
<gene>
    <name evidence="6" type="ORF">BRAFLDRAFT_79906</name>
</gene>
<feature type="compositionally biased region" description="Basic and acidic residues" evidence="4">
    <location>
        <begin position="31"/>
        <end position="43"/>
    </location>
</feature>
<dbReference type="STRING" id="7739.C3YY25"/>
<sequence>MCQWGYLAVFSKEALPYPTRSNKAVVKVVPSKERVVPSKERPTSPKAVVNPTEPNKAVVETDSPKTVVKSKPASAATESSLGEFSHDTGSSLEEVQEISVSHPTDGITEERNASDKTVTCIVIEGSTTKGRYKLVSSEGYRYALKKETRETIHWRCAKRNKTITCGAPGDPSALPLTRAGGIPVYRYGEGYRDQGSHGAIHADLKEKAKDEVFEPASNLVDDATLQAGNHPGLPSQAALLRHVNRAKAKVRPEEPRAQDLMTFKLDEQYIPDDFDFRWRGPGEEEATSYLMQKLGILATSSSWYIDGTFKIVRAFFRCCTCRCTRS</sequence>
<evidence type="ECO:0000313" key="6">
    <source>
        <dbReference type="EMBL" id="EEN54984.1"/>
    </source>
</evidence>
<keyword evidence="1" id="KW-0479">Metal-binding</keyword>
<name>C3YY25_BRAFL</name>